<dbReference type="Proteomes" id="UP001162501">
    <property type="component" value="Chromosome 17"/>
</dbReference>
<sequence>MGEATRGAAPGRRRGTGYRDPTPTPLGLQSALPEATWLRPGLQRPPSLRPSSLLPSGLAWGPRGRQCPPLPRGPRRTGRARSQAPAPPGTRSSRFGARLRLLVPGPRLPPPSSGRDLTCEGPVRRNLEGHSRPGRPARSAPSFSSGSREPWLLVQFLLGLRTRGGPRPTPPLSPHPAGLPSTSLGSLSPTPAARPCHRVPSLPAPGTEASAPLGGHDGSPEGRRVPAQSSSACLGPRGLRQ</sequence>
<dbReference type="EMBL" id="OX596101">
    <property type="protein sequence ID" value="CAI9697846.1"/>
    <property type="molecule type" value="Genomic_DNA"/>
</dbReference>
<accession>A0ACB0EBW5</accession>
<proteinExistence type="predicted"/>
<protein>
    <submittedName>
        <fullName evidence="1">Uncharacterized protein</fullName>
    </submittedName>
</protein>
<evidence type="ECO:0000313" key="1">
    <source>
        <dbReference type="EMBL" id="CAI9697846.1"/>
    </source>
</evidence>
<gene>
    <name evidence="1" type="ORF">MRATA1EN3_LOCUS9059</name>
</gene>
<organism evidence="1 2">
    <name type="scientific">Rangifer tarandus platyrhynchus</name>
    <name type="common">Svalbard reindeer</name>
    <dbReference type="NCBI Taxonomy" id="3082113"/>
    <lineage>
        <taxon>Eukaryota</taxon>
        <taxon>Metazoa</taxon>
        <taxon>Chordata</taxon>
        <taxon>Craniata</taxon>
        <taxon>Vertebrata</taxon>
        <taxon>Euteleostomi</taxon>
        <taxon>Mammalia</taxon>
        <taxon>Eutheria</taxon>
        <taxon>Laurasiatheria</taxon>
        <taxon>Artiodactyla</taxon>
        <taxon>Ruminantia</taxon>
        <taxon>Pecora</taxon>
        <taxon>Cervidae</taxon>
        <taxon>Odocoileinae</taxon>
        <taxon>Rangifer</taxon>
    </lineage>
</organism>
<reference evidence="1" key="1">
    <citation type="submission" date="2023-05" db="EMBL/GenBank/DDBJ databases">
        <authorList>
            <consortium name="ELIXIR-Norway"/>
        </authorList>
    </citation>
    <scope>NUCLEOTIDE SEQUENCE</scope>
</reference>
<evidence type="ECO:0000313" key="2">
    <source>
        <dbReference type="Proteomes" id="UP001162501"/>
    </source>
</evidence>
<name>A0ACB0EBW5_RANTA</name>